<name>A0A5N8VWW3_9ACTN</name>
<evidence type="ECO:0000313" key="2">
    <source>
        <dbReference type="EMBL" id="MPY39747.1"/>
    </source>
</evidence>
<dbReference type="AlphaFoldDB" id="A0A5N8VWW3"/>
<sequence>MLDRLVADAAVRERTDPGHSRVRLELERVRRTLRDCRAHGVAEVRDQVASGLDQANPAMQETLKAAGLREPAQLGTDPAMIAWREATILCALGRTEEAVVHLERAARVLRERCAYGMEGEVEFLLWELVRGDRATGDLDAALRHAELAEAAFRKADSKDGLRRVLTVLAVDTALPTGRSDGRSDFYLDRLAEVDAGHGAWFRSYARASRLLLSAADEAAEALRWCMDSVHLLSDDAGTQTHWRNECARKLAEIDPSTPVGEASSTSASDQFLAALRTWNAQAGDDVVADRLHQAVRLAEEDRRHIRSAATQRGLSASLGMIYLVAAAAAQRAGRPVEALDILERNTSRSLLGLLTTNRLWADAEPPPTSMSTVYKHQTVRYLSPSASSAGTGGAQQQLETSLHRLRRALSDDDEHVLTTALPPYPRFEPASSAALAARLTQDEIVLVYAPIGGIYSITCDGADRVASFDVQAVERLCAEYYRFATSPESHDDHSRLAAVSAAIVAACVDPVRTAVADRRRVVVVPSGALWTVPLAALEPSPLSAGHAVSYVPSLSTLLAVLEQPRHRRRVERFVGAGDPDGSLPYAAAELVRAAAGFYDRSVHSGSGIDVAALLADLPEADVVHFACHGITFDNHPDLSALHLSGTGGDRRLLWAPDLVRLRLRARLVVLAACHSGLSRALPGNEYAGLPGVLLAAGAKAVVGPLWQVDDQVTATLMEHFYIGLAQAGPAAALHHAQEAVRSRPETAHPYYWAAFQPFGLP</sequence>
<dbReference type="PANTHER" id="PTHR10098:SF108">
    <property type="entry name" value="TETRATRICOPEPTIDE REPEAT PROTEIN 28"/>
    <property type="match status" value="1"/>
</dbReference>
<dbReference type="PANTHER" id="PTHR10098">
    <property type="entry name" value="RAPSYN-RELATED"/>
    <property type="match status" value="1"/>
</dbReference>
<protein>
    <submittedName>
        <fullName evidence="2">CHAT domain-containing protein</fullName>
    </submittedName>
</protein>
<dbReference type="RefSeq" id="WP_152781553.1">
    <property type="nucleotide sequence ID" value="NZ_BAABEQ010000087.1"/>
</dbReference>
<evidence type="ECO:0000259" key="1">
    <source>
        <dbReference type="Pfam" id="PF12770"/>
    </source>
</evidence>
<keyword evidence="3" id="KW-1185">Reference proteome</keyword>
<dbReference type="InterPro" id="IPR024983">
    <property type="entry name" value="CHAT_dom"/>
</dbReference>
<dbReference type="EMBL" id="VJZE01000030">
    <property type="protein sequence ID" value="MPY39747.1"/>
    <property type="molecule type" value="Genomic_DNA"/>
</dbReference>
<accession>A0A5N8VWW3</accession>
<organism evidence="2 3">
    <name type="scientific">Streptomyces phyllanthi</name>
    <dbReference type="NCBI Taxonomy" id="1803180"/>
    <lineage>
        <taxon>Bacteria</taxon>
        <taxon>Bacillati</taxon>
        <taxon>Actinomycetota</taxon>
        <taxon>Actinomycetes</taxon>
        <taxon>Kitasatosporales</taxon>
        <taxon>Streptomycetaceae</taxon>
        <taxon>Streptomyces</taxon>
    </lineage>
</organism>
<proteinExistence type="predicted"/>
<reference evidence="2 3" key="1">
    <citation type="submission" date="2019-07" db="EMBL/GenBank/DDBJ databases">
        <title>New species of Amycolatopsis and Streptomyces.</title>
        <authorList>
            <person name="Duangmal K."/>
            <person name="Teo W.F.A."/>
            <person name="Lipun K."/>
        </authorList>
    </citation>
    <scope>NUCLEOTIDE SEQUENCE [LARGE SCALE GENOMIC DNA]</scope>
    <source>
        <strain evidence="2 3">TISTR 2346</strain>
    </source>
</reference>
<dbReference type="Proteomes" id="UP000326979">
    <property type="component" value="Unassembled WGS sequence"/>
</dbReference>
<feature type="domain" description="CHAT" evidence="1">
    <location>
        <begin position="501"/>
        <end position="759"/>
    </location>
</feature>
<evidence type="ECO:0000313" key="3">
    <source>
        <dbReference type="Proteomes" id="UP000326979"/>
    </source>
</evidence>
<dbReference type="Pfam" id="PF12770">
    <property type="entry name" value="CHAT"/>
    <property type="match status" value="1"/>
</dbReference>
<gene>
    <name evidence="2" type="ORF">FNH04_07390</name>
</gene>
<comment type="caution">
    <text evidence="2">The sequence shown here is derived from an EMBL/GenBank/DDBJ whole genome shotgun (WGS) entry which is preliminary data.</text>
</comment>
<dbReference type="OrthoDB" id="4149784at2"/>